<dbReference type="InterPro" id="IPR015421">
    <property type="entry name" value="PyrdxlP-dep_Trfase_major"/>
</dbReference>
<dbReference type="PRINTS" id="PR00753">
    <property type="entry name" value="ACCSYNTHASE"/>
</dbReference>
<organism evidence="5 6">
    <name type="scientific">Trapa natans</name>
    <name type="common">Water chestnut</name>
    <dbReference type="NCBI Taxonomy" id="22666"/>
    <lineage>
        <taxon>Eukaryota</taxon>
        <taxon>Viridiplantae</taxon>
        <taxon>Streptophyta</taxon>
        <taxon>Embryophyta</taxon>
        <taxon>Tracheophyta</taxon>
        <taxon>Spermatophyta</taxon>
        <taxon>Magnoliopsida</taxon>
        <taxon>eudicotyledons</taxon>
        <taxon>Gunneridae</taxon>
        <taxon>Pentapetalae</taxon>
        <taxon>rosids</taxon>
        <taxon>malvids</taxon>
        <taxon>Myrtales</taxon>
        <taxon>Lythraceae</taxon>
        <taxon>Trapa</taxon>
    </lineage>
</organism>
<dbReference type="Proteomes" id="UP001346149">
    <property type="component" value="Unassembled WGS sequence"/>
</dbReference>
<sequence length="549" mass="59892">MTRTRSYIDRNLDPDEDYRAAASSKTTSSGGGGGSGGAAMRVIVPLQGIVQGRGGLVLGSVIPCALFYFLRLYLKRHRSGPSKTPPPSPSSSSDQLTDVSTGVLQRSLSRAYLSPRGSAAPAHVSSRAASVLKDGDSPYFVGLKRFQEDPYDELANPNGIIQLGYAENKLCLDLVREWALANGRHAILGDELSISWLTTYKPFDGLMKLKLVVAEFMSQITEGSASFDPSQLVLTAGSSTAIEMLTFCLSDPGNAFLVPTPYYPGFDGDVKWRSGVEIIPVPCRSADNFSLSINALDRAFYQAKKRGVRVRGIILSNPSNPVGTLLKRETLYDLLDFVSEKNIHLVCNEIFAGSSHGGEEFVSVAEAVKSEDCDRSRVHMVYGLSDDMCLTGFNIGVIYSSNNNVLAASKKLSRFTSISTLTQQLLISMLSDASFVQNFIRVNQKRLQKMYGEFVAGLKKLGIKCTKSTGGFCCWADMSGLIRSYNEKGEMELWGKLLNIGKINVTPGSCCQCIEPGWFRFCFSTLSEDDVPVVMERIRKVSESCKSLG</sequence>
<dbReference type="InterPro" id="IPR004839">
    <property type="entry name" value="Aminotransferase_I/II_large"/>
</dbReference>
<keyword evidence="3" id="KW-0472">Membrane</keyword>
<dbReference type="InterPro" id="IPR015422">
    <property type="entry name" value="PyrdxlP-dep_Trfase_small"/>
</dbReference>
<dbReference type="CDD" id="cd00609">
    <property type="entry name" value="AAT_like"/>
    <property type="match status" value="1"/>
</dbReference>
<dbReference type="SUPFAM" id="SSF53383">
    <property type="entry name" value="PLP-dependent transferases"/>
    <property type="match status" value="1"/>
</dbReference>
<dbReference type="InterPro" id="IPR015424">
    <property type="entry name" value="PyrdxlP-dep_Trfase"/>
</dbReference>
<dbReference type="PANTHER" id="PTHR43795">
    <property type="entry name" value="BIFUNCTIONAL ASPARTATE AMINOTRANSFERASE AND GLUTAMATE/ASPARTATE-PREPHENATE AMINOTRANSFERASE-RELATED"/>
    <property type="match status" value="1"/>
</dbReference>
<keyword evidence="6" id="KW-1185">Reference proteome</keyword>
<proteinExistence type="predicted"/>
<dbReference type="EMBL" id="JAXQNO010000002">
    <property type="protein sequence ID" value="KAK4803018.1"/>
    <property type="molecule type" value="Genomic_DNA"/>
</dbReference>
<evidence type="ECO:0000313" key="6">
    <source>
        <dbReference type="Proteomes" id="UP001346149"/>
    </source>
</evidence>
<dbReference type="GO" id="GO:0006520">
    <property type="term" value="P:amino acid metabolic process"/>
    <property type="evidence" value="ECO:0007669"/>
    <property type="project" value="TreeGrafter"/>
</dbReference>
<evidence type="ECO:0000256" key="3">
    <source>
        <dbReference type="SAM" id="Phobius"/>
    </source>
</evidence>
<comment type="caution">
    <text evidence="5">The sequence shown here is derived from an EMBL/GenBank/DDBJ whole genome shotgun (WGS) entry which is preliminary data.</text>
</comment>
<dbReference type="InterPro" id="IPR050478">
    <property type="entry name" value="Ethylene_sulfur-biosynth"/>
</dbReference>
<feature type="compositionally biased region" description="Basic and acidic residues" evidence="2">
    <location>
        <begin position="1"/>
        <end position="19"/>
    </location>
</feature>
<keyword evidence="1" id="KW-0663">Pyridoxal phosphate</keyword>
<dbReference type="Gene3D" id="3.40.640.10">
    <property type="entry name" value="Type I PLP-dependent aspartate aminotransferase-like (Major domain)"/>
    <property type="match status" value="1"/>
</dbReference>
<feature type="domain" description="Aminotransferase class I/classII large" evidence="4">
    <location>
        <begin position="162"/>
        <end position="538"/>
    </location>
</feature>
<feature type="region of interest" description="Disordered" evidence="2">
    <location>
        <begin position="1"/>
        <end position="35"/>
    </location>
</feature>
<dbReference type="AlphaFoldDB" id="A0AAN7N2W8"/>
<feature type="transmembrane region" description="Helical" evidence="3">
    <location>
        <begin position="55"/>
        <end position="74"/>
    </location>
</feature>
<reference evidence="5 6" key="1">
    <citation type="journal article" date="2023" name="Hortic Res">
        <title>Pangenome of water caltrop reveals structural variations and asymmetric subgenome divergence after allopolyploidization.</title>
        <authorList>
            <person name="Zhang X."/>
            <person name="Chen Y."/>
            <person name="Wang L."/>
            <person name="Yuan Y."/>
            <person name="Fang M."/>
            <person name="Shi L."/>
            <person name="Lu R."/>
            <person name="Comes H.P."/>
            <person name="Ma Y."/>
            <person name="Chen Y."/>
            <person name="Huang G."/>
            <person name="Zhou Y."/>
            <person name="Zheng Z."/>
            <person name="Qiu Y."/>
        </authorList>
    </citation>
    <scope>NUCLEOTIDE SEQUENCE [LARGE SCALE GENOMIC DNA]</scope>
    <source>
        <strain evidence="5">F231</strain>
    </source>
</reference>
<feature type="region of interest" description="Disordered" evidence="2">
    <location>
        <begin position="78"/>
        <end position="99"/>
    </location>
</feature>
<evidence type="ECO:0000259" key="4">
    <source>
        <dbReference type="Pfam" id="PF00155"/>
    </source>
</evidence>
<dbReference type="GO" id="GO:0004069">
    <property type="term" value="F:L-aspartate:2-oxoglutarate aminotransferase activity"/>
    <property type="evidence" value="ECO:0007669"/>
    <property type="project" value="TreeGrafter"/>
</dbReference>
<evidence type="ECO:0000256" key="2">
    <source>
        <dbReference type="SAM" id="MobiDB-lite"/>
    </source>
</evidence>
<gene>
    <name evidence="5" type="ORF">SAY86_001221</name>
</gene>
<protein>
    <recommendedName>
        <fullName evidence="4">Aminotransferase class I/classII large domain-containing protein</fullName>
    </recommendedName>
</protein>
<dbReference type="PANTHER" id="PTHR43795:SF85">
    <property type="entry name" value="AMINOTRANSFERASE ACS10-RELATED"/>
    <property type="match status" value="1"/>
</dbReference>
<dbReference type="GO" id="GO:0008793">
    <property type="term" value="F:aromatic-amino-acid transaminase activity"/>
    <property type="evidence" value="ECO:0007669"/>
    <property type="project" value="TreeGrafter"/>
</dbReference>
<dbReference type="GO" id="GO:0030170">
    <property type="term" value="F:pyridoxal phosphate binding"/>
    <property type="evidence" value="ECO:0007669"/>
    <property type="project" value="InterPro"/>
</dbReference>
<keyword evidence="3" id="KW-0812">Transmembrane</keyword>
<evidence type="ECO:0000313" key="5">
    <source>
        <dbReference type="EMBL" id="KAK4803018.1"/>
    </source>
</evidence>
<accession>A0AAN7N2W8</accession>
<name>A0AAN7N2W8_TRANT</name>
<keyword evidence="3" id="KW-1133">Transmembrane helix</keyword>
<dbReference type="Pfam" id="PF00155">
    <property type="entry name" value="Aminotran_1_2"/>
    <property type="match status" value="1"/>
</dbReference>
<evidence type="ECO:0000256" key="1">
    <source>
        <dbReference type="ARBA" id="ARBA00022898"/>
    </source>
</evidence>
<dbReference type="Gene3D" id="3.90.1150.10">
    <property type="entry name" value="Aspartate Aminotransferase, domain 1"/>
    <property type="match status" value="1"/>
</dbReference>